<name>A0AAU7CEX0_9BACT</name>
<protein>
    <submittedName>
        <fullName evidence="7">AI-2E family transporter</fullName>
    </submittedName>
</protein>
<keyword evidence="5 6" id="KW-0472">Membrane</keyword>
<dbReference type="AlphaFoldDB" id="A0AAU7CEX0"/>
<dbReference type="GO" id="GO:0016020">
    <property type="term" value="C:membrane"/>
    <property type="evidence" value="ECO:0007669"/>
    <property type="project" value="UniProtKB-SubCell"/>
</dbReference>
<evidence type="ECO:0000256" key="5">
    <source>
        <dbReference type="ARBA" id="ARBA00023136"/>
    </source>
</evidence>
<evidence type="ECO:0000256" key="2">
    <source>
        <dbReference type="ARBA" id="ARBA00009773"/>
    </source>
</evidence>
<feature type="transmembrane region" description="Helical" evidence="6">
    <location>
        <begin position="93"/>
        <end position="118"/>
    </location>
</feature>
<dbReference type="PANTHER" id="PTHR21716">
    <property type="entry name" value="TRANSMEMBRANE PROTEIN"/>
    <property type="match status" value="1"/>
</dbReference>
<keyword evidence="3 6" id="KW-0812">Transmembrane</keyword>
<proteinExistence type="inferred from homology"/>
<sequence length="304" mass="32365">MTMLGAQPGDLRPDQASGVKTGALPHPSIEAIPGAFGVGFRLIALAALTVTLIALCVVLAVPLLPAISWAVALAILAWPMHRRIARRVARPELAAALCSAIVVILILGTVLFVTYQLAREAATAVEMVGGVTAGIDLRERATALPIVGRAVSWMQRSGLDIEAEIRRWIASYTRDATALAQGSLAAIIQFLVAVFIFYHLLRDQAMFVHGLRELLPLSRAESDLVLSRAGDSIHANLHATVVTSVIDTTGFGLLFWALGLPAPILWSVVMFILSILPVFGAGVVWVPTSVYLALTGQWLSAVPC</sequence>
<keyword evidence="4 6" id="KW-1133">Transmembrane helix</keyword>
<feature type="transmembrane region" description="Helical" evidence="6">
    <location>
        <begin position="66"/>
        <end position="81"/>
    </location>
</feature>
<feature type="transmembrane region" description="Helical" evidence="6">
    <location>
        <begin position="178"/>
        <end position="201"/>
    </location>
</feature>
<evidence type="ECO:0000256" key="4">
    <source>
        <dbReference type="ARBA" id="ARBA00022989"/>
    </source>
</evidence>
<dbReference type="RefSeq" id="WP_406696337.1">
    <property type="nucleotide sequence ID" value="NZ_CP155447.1"/>
</dbReference>
<dbReference type="InterPro" id="IPR002549">
    <property type="entry name" value="AI-2E-like"/>
</dbReference>
<evidence type="ECO:0000256" key="3">
    <source>
        <dbReference type="ARBA" id="ARBA00022692"/>
    </source>
</evidence>
<comment type="subcellular location">
    <subcellularLocation>
        <location evidence="1">Membrane</location>
        <topology evidence="1">Multi-pass membrane protein</topology>
    </subcellularLocation>
</comment>
<dbReference type="Pfam" id="PF01594">
    <property type="entry name" value="AI-2E_transport"/>
    <property type="match status" value="1"/>
</dbReference>
<dbReference type="PANTHER" id="PTHR21716:SF4">
    <property type="entry name" value="TRANSMEMBRANE PROTEIN 245"/>
    <property type="match status" value="1"/>
</dbReference>
<feature type="transmembrane region" description="Helical" evidence="6">
    <location>
        <begin position="38"/>
        <end position="60"/>
    </location>
</feature>
<gene>
    <name evidence="7" type="ORF">V5E97_35630</name>
</gene>
<accession>A0AAU7CEX0</accession>
<feature type="transmembrane region" description="Helical" evidence="6">
    <location>
        <begin position="264"/>
        <end position="286"/>
    </location>
</feature>
<reference evidence="7" key="1">
    <citation type="submission" date="2024-05" db="EMBL/GenBank/DDBJ databases">
        <title>Planctomycetes of the genus Singulisphaera possess chitinolytic capabilities.</title>
        <authorList>
            <person name="Ivanova A."/>
        </authorList>
    </citation>
    <scope>NUCLEOTIDE SEQUENCE</scope>
    <source>
        <strain evidence="7">Ch08T</strain>
    </source>
</reference>
<organism evidence="7">
    <name type="scientific">Singulisphaera sp. Ch08</name>
    <dbReference type="NCBI Taxonomy" id="3120278"/>
    <lineage>
        <taxon>Bacteria</taxon>
        <taxon>Pseudomonadati</taxon>
        <taxon>Planctomycetota</taxon>
        <taxon>Planctomycetia</taxon>
        <taxon>Isosphaerales</taxon>
        <taxon>Isosphaeraceae</taxon>
        <taxon>Singulisphaera</taxon>
    </lineage>
</organism>
<comment type="similarity">
    <text evidence="2">Belongs to the autoinducer-2 exporter (AI-2E) (TC 2.A.86) family.</text>
</comment>
<feature type="transmembrane region" description="Helical" evidence="6">
    <location>
        <begin position="237"/>
        <end position="258"/>
    </location>
</feature>
<evidence type="ECO:0000256" key="1">
    <source>
        <dbReference type="ARBA" id="ARBA00004141"/>
    </source>
</evidence>
<evidence type="ECO:0000256" key="6">
    <source>
        <dbReference type="SAM" id="Phobius"/>
    </source>
</evidence>
<dbReference type="EMBL" id="CP155447">
    <property type="protein sequence ID" value="XBH03598.1"/>
    <property type="molecule type" value="Genomic_DNA"/>
</dbReference>
<evidence type="ECO:0000313" key="7">
    <source>
        <dbReference type="EMBL" id="XBH03598.1"/>
    </source>
</evidence>